<feature type="domain" description="DUF6533" evidence="2">
    <location>
        <begin position="28"/>
        <end position="71"/>
    </location>
</feature>
<reference evidence="3" key="1">
    <citation type="submission" date="2016-06" db="EMBL/GenBank/DDBJ databases">
        <title>Draft Genome sequence of the fungus Inonotus baumii.</title>
        <authorList>
            <person name="Zhu H."/>
            <person name="Lin W."/>
        </authorList>
    </citation>
    <scope>NUCLEOTIDE SEQUENCE</scope>
    <source>
        <strain evidence="3">821</strain>
    </source>
</reference>
<dbReference type="AlphaFoldDB" id="A0A9Q5N4G8"/>
<keyword evidence="1" id="KW-1133">Transmembrane helix</keyword>
<name>A0A9Q5N4G8_SANBA</name>
<evidence type="ECO:0000259" key="2">
    <source>
        <dbReference type="Pfam" id="PF20151"/>
    </source>
</evidence>
<comment type="caution">
    <text evidence="3">The sequence shown here is derived from an EMBL/GenBank/DDBJ whole genome shotgun (WGS) entry which is preliminary data.</text>
</comment>
<sequence>MTETRLAEEWSGNLLIVGPQILTTKKVTLGFYTLHLYDHLLTLSDEIEFMWDARVSLASILFFVNRYYSFIFFTISFIMKVTPVMDPTVRVEFLSGGVNAQPYSGMQKFRSLLAHRGRDCAYYISRYRFGITCLRPSRSPPSSRVDPSNLPISRARSSAMDILDAWLPSSNWKASLFQFMQIGYDTIVIAFMLGKAKLARQSPSKLLARMIQDNTLYYAALLAANLTWALMILLGPPYPCVCTNMLIIVAKRELKFIHDSKDRDISFRTMDIQASGIQIAFPEGYVEHTDSQLGDDFMATKKCVSEDSSSFDGSLELGWKGCTDGVQNG</sequence>
<evidence type="ECO:0000256" key="1">
    <source>
        <dbReference type="SAM" id="Phobius"/>
    </source>
</evidence>
<feature type="transmembrane region" description="Helical" evidence="1">
    <location>
        <begin position="57"/>
        <end position="79"/>
    </location>
</feature>
<keyword evidence="1" id="KW-0812">Transmembrane</keyword>
<evidence type="ECO:0000313" key="4">
    <source>
        <dbReference type="Proteomes" id="UP000757232"/>
    </source>
</evidence>
<dbReference type="EMBL" id="LNZH02000211">
    <property type="protein sequence ID" value="OCB85126.1"/>
    <property type="molecule type" value="Genomic_DNA"/>
</dbReference>
<dbReference type="InterPro" id="IPR045340">
    <property type="entry name" value="DUF6533"/>
</dbReference>
<protein>
    <recommendedName>
        <fullName evidence="2">DUF6533 domain-containing protein</fullName>
    </recommendedName>
</protein>
<dbReference type="Proteomes" id="UP000757232">
    <property type="component" value="Unassembled WGS sequence"/>
</dbReference>
<keyword evidence="1" id="KW-0472">Membrane</keyword>
<feature type="transmembrane region" description="Helical" evidence="1">
    <location>
        <begin position="176"/>
        <end position="194"/>
    </location>
</feature>
<accession>A0A9Q5N4G8</accession>
<keyword evidence="4" id="KW-1185">Reference proteome</keyword>
<organism evidence="3 4">
    <name type="scientific">Sanghuangporus baumii</name>
    <name type="common">Phellinus baumii</name>
    <dbReference type="NCBI Taxonomy" id="108892"/>
    <lineage>
        <taxon>Eukaryota</taxon>
        <taxon>Fungi</taxon>
        <taxon>Dikarya</taxon>
        <taxon>Basidiomycota</taxon>
        <taxon>Agaricomycotina</taxon>
        <taxon>Agaricomycetes</taxon>
        <taxon>Hymenochaetales</taxon>
        <taxon>Hymenochaetaceae</taxon>
        <taxon>Sanghuangporus</taxon>
    </lineage>
</organism>
<proteinExistence type="predicted"/>
<evidence type="ECO:0000313" key="3">
    <source>
        <dbReference type="EMBL" id="OCB85126.1"/>
    </source>
</evidence>
<dbReference type="Pfam" id="PF20151">
    <property type="entry name" value="DUF6533"/>
    <property type="match status" value="1"/>
</dbReference>
<gene>
    <name evidence="3" type="ORF">A7U60_g7751</name>
</gene>
<feature type="transmembrane region" description="Helical" evidence="1">
    <location>
        <begin position="215"/>
        <end position="235"/>
    </location>
</feature>